<evidence type="ECO:0000313" key="2">
    <source>
        <dbReference type="EMBL" id="RDH45620.1"/>
    </source>
</evidence>
<reference evidence="2 3" key="1">
    <citation type="submission" date="2017-04" db="EMBL/GenBank/DDBJ databases">
        <title>Draft genome sequence of Zooshikella ganghwensis VG4 isolated from Red Sea sediments.</title>
        <authorList>
            <person name="Rehman Z."/>
            <person name="Alam I."/>
            <person name="Kamau A."/>
            <person name="Bajic V."/>
            <person name="Leiknes T."/>
        </authorList>
    </citation>
    <scope>NUCLEOTIDE SEQUENCE [LARGE SCALE GENOMIC DNA]</scope>
    <source>
        <strain evidence="2 3">VG4</strain>
    </source>
</reference>
<dbReference type="Gene3D" id="1.10.472.150">
    <property type="entry name" value="Glucose-regulated metallo-peptidase M90, N-terminal domain"/>
    <property type="match status" value="1"/>
</dbReference>
<name>A0A4P9VUP8_9GAMM</name>
<dbReference type="SUPFAM" id="SSF55486">
    <property type="entry name" value="Metalloproteases ('zincins'), catalytic domain"/>
    <property type="match status" value="1"/>
</dbReference>
<dbReference type="Pfam" id="PF06167">
    <property type="entry name" value="Peptidase_M90"/>
    <property type="match status" value="1"/>
</dbReference>
<comment type="caution">
    <text evidence="2">The sequence shown here is derived from an EMBL/GenBank/DDBJ whole genome shotgun (WGS) entry which is preliminary data.</text>
</comment>
<dbReference type="AlphaFoldDB" id="A0A4P9VUP8"/>
<protein>
    <recommendedName>
        <fullName evidence="4">Zinc-dependent peptidase</fullName>
    </recommendedName>
</protein>
<dbReference type="InterPro" id="IPR010384">
    <property type="entry name" value="MtfA_fam"/>
</dbReference>
<evidence type="ECO:0000313" key="3">
    <source>
        <dbReference type="Proteomes" id="UP000257039"/>
    </source>
</evidence>
<dbReference type="GO" id="GO:0004177">
    <property type="term" value="F:aminopeptidase activity"/>
    <property type="evidence" value="ECO:0007669"/>
    <property type="project" value="TreeGrafter"/>
</dbReference>
<keyword evidence="1" id="KW-1133">Transmembrane helix</keyword>
<dbReference type="InterPro" id="IPR024079">
    <property type="entry name" value="MetalloPept_cat_dom_sf"/>
</dbReference>
<keyword evidence="1" id="KW-0472">Membrane</keyword>
<evidence type="ECO:0008006" key="4">
    <source>
        <dbReference type="Google" id="ProtNLM"/>
    </source>
</evidence>
<accession>A0A4P9VUP8</accession>
<proteinExistence type="predicted"/>
<dbReference type="GO" id="GO:0005829">
    <property type="term" value="C:cytosol"/>
    <property type="evidence" value="ECO:0007669"/>
    <property type="project" value="TreeGrafter"/>
</dbReference>
<dbReference type="InterPro" id="IPR042252">
    <property type="entry name" value="MtfA_N"/>
</dbReference>
<dbReference type="EMBL" id="NDXW01000001">
    <property type="protein sequence ID" value="RDH45620.1"/>
    <property type="molecule type" value="Genomic_DNA"/>
</dbReference>
<evidence type="ECO:0000256" key="1">
    <source>
        <dbReference type="SAM" id="Phobius"/>
    </source>
</evidence>
<dbReference type="PANTHER" id="PTHR30164">
    <property type="entry name" value="MTFA PEPTIDASE"/>
    <property type="match status" value="1"/>
</dbReference>
<organism evidence="2 3">
    <name type="scientific">Zooshikella ganghwensis</name>
    <dbReference type="NCBI Taxonomy" id="202772"/>
    <lineage>
        <taxon>Bacteria</taxon>
        <taxon>Pseudomonadati</taxon>
        <taxon>Pseudomonadota</taxon>
        <taxon>Gammaproteobacteria</taxon>
        <taxon>Oceanospirillales</taxon>
        <taxon>Zooshikellaceae</taxon>
        <taxon>Zooshikella</taxon>
    </lineage>
</organism>
<dbReference type="Proteomes" id="UP000257039">
    <property type="component" value="Unassembled WGS sequence"/>
</dbReference>
<keyword evidence="3" id="KW-1185">Reference proteome</keyword>
<dbReference type="Gene3D" id="3.40.390.10">
    <property type="entry name" value="Collagenase (Catalytic Domain)"/>
    <property type="match status" value="1"/>
</dbReference>
<gene>
    <name evidence="2" type="ORF">B9G39_20390</name>
</gene>
<keyword evidence="1" id="KW-0812">Transmembrane</keyword>
<feature type="transmembrane region" description="Helical" evidence="1">
    <location>
        <begin position="6"/>
        <end position="28"/>
    </location>
</feature>
<dbReference type="CDD" id="cd20169">
    <property type="entry name" value="Peptidase_M90_mtfA"/>
    <property type="match status" value="1"/>
</dbReference>
<sequence length="287" mass="32971">MLVPDVTLIIYAIVCIILLSFVVFKVFIAPQLRRKRVLKTAFPQSWHQILNKNFAIYNLLPHSLKIRLQKLIQLFLLEKKFYGCQGLTLTEEIRVTIAAQACLLILNQPRAWYSKLQSILVYPGAFTVPNAQYSNEGIISNAPSHRLGESWHNGRIILSWDDVINDSRCPQRGQNVTFHEFAHQLDAEDGYTDGIPILGPKHSFQHWSRLMAEELARLRHEVIVGIPHVINQYGATNPAEFFAVATETFFTHPHQLATHNPALFQVLQSYYQLDPRSWTKNHLPNEN</sequence>
<dbReference type="GO" id="GO:0008237">
    <property type="term" value="F:metallopeptidase activity"/>
    <property type="evidence" value="ECO:0007669"/>
    <property type="project" value="InterPro"/>
</dbReference>
<dbReference type="PANTHER" id="PTHR30164:SF2">
    <property type="entry name" value="PROTEIN MTFA"/>
    <property type="match status" value="1"/>
</dbReference>